<evidence type="ECO:0000256" key="1">
    <source>
        <dbReference type="SAM" id="MobiDB-lite"/>
    </source>
</evidence>
<dbReference type="RefSeq" id="XP_043169991.1">
    <property type="nucleotide sequence ID" value="XM_043314056.1"/>
</dbReference>
<comment type="caution">
    <text evidence="2">The sequence shown here is derived from an EMBL/GenBank/DDBJ whole genome shotgun (WGS) entry which is preliminary data.</text>
</comment>
<name>A0A8J2N0S8_9PLEO</name>
<feature type="region of interest" description="Disordered" evidence="1">
    <location>
        <begin position="12"/>
        <end position="117"/>
    </location>
</feature>
<feature type="compositionally biased region" description="Basic and acidic residues" evidence="1">
    <location>
        <begin position="70"/>
        <end position="83"/>
    </location>
</feature>
<dbReference type="AlphaFoldDB" id="A0A8J2N0S8"/>
<evidence type="ECO:0000313" key="3">
    <source>
        <dbReference type="Proteomes" id="UP000676310"/>
    </source>
</evidence>
<dbReference type="OrthoDB" id="3788028at2759"/>
<dbReference type="GeneID" id="67018323"/>
<dbReference type="Proteomes" id="UP000676310">
    <property type="component" value="Unassembled WGS sequence"/>
</dbReference>
<feature type="compositionally biased region" description="Polar residues" evidence="1">
    <location>
        <begin position="14"/>
        <end position="27"/>
    </location>
</feature>
<evidence type="ECO:0000313" key="2">
    <source>
        <dbReference type="EMBL" id="CAG5163394.1"/>
    </source>
</evidence>
<accession>A0A8J2N0S8</accession>
<keyword evidence="3" id="KW-1185">Reference proteome</keyword>
<dbReference type="EMBL" id="CAJRGZ010000019">
    <property type="protein sequence ID" value="CAG5163394.1"/>
    <property type="molecule type" value="Genomic_DNA"/>
</dbReference>
<gene>
    <name evidence="2" type="ORF">ALTATR162_LOCUS6434</name>
</gene>
<sequence length="117" mass="12544">MSSISLRLRALQRPLTSQLRAFTTTPSHAKLMDTPNPASNLPDPSENSSAAPNAKMRSDTQNTDQQSSASKEEHKSGDDHPAKQPDYQAQPSRTTGIGGETKVEGGKEGLGERGDKQ</sequence>
<reference evidence="2" key="1">
    <citation type="submission" date="2021-05" db="EMBL/GenBank/DDBJ databases">
        <authorList>
            <person name="Stam R."/>
        </authorList>
    </citation>
    <scope>NUCLEOTIDE SEQUENCE</scope>
    <source>
        <strain evidence="2">CS162</strain>
    </source>
</reference>
<proteinExistence type="predicted"/>
<organism evidence="2 3">
    <name type="scientific">Alternaria atra</name>
    <dbReference type="NCBI Taxonomy" id="119953"/>
    <lineage>
        <taxon>Eukaryota</taxon>
        <taxon>Fungi</taxon>
        <taxon>Dikarya</taxon>
        <taxon>Ascomycota</taxon>
        <taxon>Pezizomycotina</taxon>
        <taxon>Dothideomycetes</taxon>
        <taxon>Pleosporomycetidae</taxon>
        <taxon>Pleosporales</taxon>
        <taxon>Pleosporineae</taxon>
        <taxon>Pleosporaceae</taxon>
        <taxon>Alternaria</taxon>
        <taxon>Alternaria sect. Ulocladioides</taxon>
    </lineage>
</organism>
<feature type="compositionally biased region" description="Basic and acidic residues" evidence="1">
    <location>
        <begin position="101"/>
        <end position="117"/>
    </location>
</feature>
<protein>
    <submittedName>
        <fullName evidence="2">Uncharacterized protein</fullName>
    </submittedName>
</protein>
<feature type="compositionally biased region" description="Polar residues" evidence="1">
    <location>
        <begin position="59"/>
        <end position="69"/>
    </location>
</feature>